<evidence type="ECO:0000259" key="2">
    <source>
        <dbReference type="Pfam" id="PF15072"/>
    </source>
</evidence>
<reference evidence="4 5" key="2">
    <citation type="journal article" date="2012" name="Proc. Natl. Acad. Sci. U.S.A.">
        <title>Antigenic diversity is generated by distinct evolutionary mechanisms in African trypanosome species.</title>
        <authorList>
            <person name="Jackson A.P."/>
            <person name="Berry A."/>
            <person name="Aslett M."/>
            <person name="Allison H.C."/>
            <person name="Burton P."/>
            <person name="Vavrova-Anderson J."/>
            <person name="Brown R."/>
            <person name="Browne H."/>
            <person name="Corton N."/>
            <person name="Hauser H."/>
            <person name="Gamble J."/>
            <person name="Gilderthorp R."/>
            <person name="Marcello L."/>
            <person name="McQuillan J."/>
            <person name="Otto T.D."/>
            <person name="Quail M.A."/>
            <person name="Sanders M.J."/>
            <person name="van Tonder A."/>
            <person name="Ginger M.L."/>
            <person name="Field M.C."/>
            <person name="Barry J.D."/>
            <person name="Hertz-Fowler C."/>
            <person name="Berriman M."/>
        </authorList>
    </citation>
    <scope>NUCLEOTIDE SEQUENCE [LARGE SCALE GENOMIC DNA]</scope>
    <source>
        <strain evidence="4 5">IL3000</strain>
    </source>
</reference>
<dbReference type="InterPro" id="IPR058570">
    <property type="entry name" value="HROB_OB"/>
</dbReference>
<gene>
    <name evidence="4" type="ORF">TCIL3000_0_23270</name>
    <name evidence="3" type="ORF">TCIL3000_11_8580</name>
</gene>
<sequence length="201" mass="20751">MDFETLLQQAASERGLTMTPLSSVAGMSSSQKLACCGGLVEKIVAESERDSTVILRDATGSLHCALHGVVSGRYPDVLMTGALLLLQNVTVMIVPPLMPPILVVCLENLVALLLPDGPPAGAGDCVDAAMSTEASLTSSHQLSAARILPQLGVSEGPTESFPELSTGASASHTAVGTEVVVNRVSPDQDSDKDSLQLADDL</sequence>
<evidence type="ECO:0000256" key="1">
    <source>
        <dbReference type="SAM" id="MobiDB-lite"/>
    </source>
</evidence>
<dbReference type="AlphaFoldDB" id="F9WJK5"/>
<dbReference type="Proteomes" id="UP000000702">
    <property type="component" value="Unassembled WGS sequence"/>
</dbReference>
<dbReference type="GO" id="GO:0000725">
    <property type="term" value="P:recombinational repair"/>
    <property type="evidence" value="ECO:0007669"/>
    <property type="project" value="InterPro"/>
</dbReference>
<dbReference type="VEuPathDB" id="TriTrypDB:TcIL3000.11.8580"/>
<dbReference type="EMBL" id="HE575324">
    <property type="protein sequence ID" value="CCC95404.1"/>
    <property type="molecule type" value="Genomic_DNA"/>
</dbReference>
<evidence type="ECO:0000313" key="5">
    <source>
        <dbReference type="Proteomes" id="UP000000702"/>
    </source>
</evidence>
<evidence type="ECO:0000313" key="3">
    <source>
        <dbReference type="EMBL" id="CCC95404.1"/>
    </source>
</evidence>
<proteinExistence type="predicted"/>
<dbReference type="Pfam" id="PF15072">
    <property type="entry name" value="HROB"/>
    <property type="match status" value="1"/>
</dbReference>
<feature type="region of interest" description="Disordered" evidence="1">
    <location>
        <begin position="182"/>
        <end position="201"/>
    </location>
</feature>
<keyword evidence="5" id="KW-1185">Reference proteome</keyword>
<organism evidence="4 5">
    <name type="scientific">Trypanosoma congolense (strain IL3000)</name>
    <dbReference type="NCBI Taxonomy" id="1068625"/>
    <lineage>
        <taxon>Eukaryota</taxon>
        <taxon>Discoba</taxon>
        <taxon>Euglenozoa</taxon>
        <taxon>Kinetoplastea</taxon>
        <taxon>Metakinetoplastina</taxon>
        <taxon>Trypanosomatida</taxon>
        <taxon>Trypanosomatidae</taxon>
        <taxon>Trypanosoma</taxon>
        <taxon>Nannomonas</taxon>
    </lineage>
</organism>
<evidence type="ECO:0000313" key="4">
    <source>
        <dbReference type="EMBL" id="CCD17510.1"/>
    </source>
</evidence>
<accession>F9WJK5</accession>
<feature type="domain" description="Homologous recombination OB-fold protein OB-fold" evidence="2">
    <location>
        <begin position="31"/>
        <end position="115"/>
    </location>
</feature>
<dbReference type="EMBL" id="CAEQ01002740">
    <property type="protein sequence ID" value="CCD17510.1"/>
    <property type="molecule type" value="Genomic_DNA"/>
</dbReference>
<dbReference type="VEuPathDB" id="TriTrypDB:TcIL3000_0_23270"/>
<reference evidence="5" key="1">
    <citation type="submission" date="2011-07" db="EMBL/GenBank/DDBJ databases">
        <title>Divergent evolution of antigenic variation in African trypanosomes.</title>
        <authorList>
            <person name="Jackson A.P."/>
            <person name="Berry A."/>
            <person name="Allison H.C."/>
            <person name="Burton P."/>
            <person name="Anderson J."/>
            <person name="Aslett M."/>
            <person name="Brown R."/>
            <person name="Corton N."/>
            <person name="Harris D."/>
            <person name="Hauser H."/>
            <person name="Gamble J."/>
            <person name="Gilderthorp R."/>
            <person name="McQuillan J."/>
            <person name="Quail M.A."/>
            <person name="Sanders M."/>
            <person name="Van Tonder A."/>
            <person name="Ginger M.L."/>
            <person name="Donelson J.E."/>
            <person name="Field M.C."/>
            <person name="Barry J.D."/>
            <person name="Berriman M."/>
            <person name="Hertz-Fowler C."/>
        </authorList>
    </citation>
    <scope>NUCLEOTIDE SEQUENCE [LARGE SCALE GENOMIC DNA]</scope>
    <source>
        <strain evidence="5">IL3000</strain>
    </source>
</reference>
<name>F9WJK5_TRYCI</name>
<protein>
    <submittedName>
        <fullName evidence="3">Uncharacterized protein TCIL3000_11_8580</fullName>
    </submittedName>
</protein>